<dbReference type="AlphaFoldDB" id="A0AAN4ZCL8"/>
<dbReference type="EMBL" id="BTRK01000002">
    <property type="protein sequence ID" value="GMR35245.1"/>
    <property type="molecule type" value="Genomic_DNA"/>
</dbReference>
<keyword evidence="2" id="KW-0472">Membrane</keyword>
<name>A0AAN4ZCL8_9BILA</name>
<sequence length="131" mass="14650">GHTMDPKKASEDEQSLWRLAFWSVSVSTASIIFAIIAVPMCYNYIQHVHSGLQDETDFCVSRSTNLWTRFERFEHAPRTRREAGFYPYHHSSNLYSQVERIVRTAAQRYRTRGAGTYEMGGGAAAAGGGGG</sequence>
<dbReference type="SMART" id="SM01088">
    <property type="entry name" value="Col_cuticle_N"/>
    <property type="match status" value="1"/>
</dbReference>
<evidence type="ECO:0000256" key="2">
    <source>
        <dbReference type="SAM" id="Phobius"/>
    </source>
</evidence>
<feature type="transmembrane region" description="Helical" evidence="2">
    <location>
        <begin position="20"/>
        <end position="42"/>
    </location>
</feature>
<dbReference type="GO" id="GO:0042302">
    <property type="term" value="F:structural constituent of cuticle"/>
    <property type="evidence" value="ECO:0007669"/>
    <property type="project" value="InterPro"/>
</dbReference>
<proteinExistence type="predicted"/>
<keyword evidence="1" id="KW-0677">Repeat</keyword>
<keyword evidence="2" id="KW-0812">Transmembrane</keyword>
<keyword evidence="2" id="KW-1133">Transmembrane helix</keyword>
<keyword evidence="5" id="KW-1185">Reference proteome</keyword>
<dbReference type="InterPro" id="IPR002486">
    <property type="entry name" value="Col_cuticle_N"/>
</dbReference>
<gene>
    <name evidence="4" type="ORF">PMAYCL1PPCAC_05440</name>
</gene>
<evidence type="ECO:0000313" key="5">
    <source>
        <dbReference type="Proteomes" id="UP001328107"/>
    </source>
</evidence>
<evidence type="ECO:0000256" key="1">
    <source>
        <dbReference type="ARBA" id="ARBA00022737"/>
    </source>
</evidence>
<accession>A0AAN4ZCL8</accession>
<dbReference type="Pfam" id="PF01484">
    <property type="entry name" value="Col_cuticle_N"/>
    <property type="match status" value="1"/>
</dbReference>
<protein>
    <recommendedName>
        <fullName evidence="3">Nematode cuticle collagen N-terminal domain-containing protein</fullName>
    </recommendedName>
</protein>
<reference evidence="5" key="1">
    <citation type="submission" date="2022-10" db="EMBL/GenBank/DDBJ databases">
        <title>Genome assembly of Pristionchus species.</title>
        <authorList>
            <person name="Yoshida K."/>
            <person name="Sommer R.J."/>
        </authorList>
    </citation>
    <scope>NUCLEOTIDE SEQUENCE [LARGE SCALE GENOMIC DNA]</scope>
    <source>
        <strain evidence="5">RS5460</strain>
    </source>
</reference>
<organism evidence="4 5">
    <name type="scientific">Pristionchus mayeri</name>
    <dbReference type="NCBI Taxonomy" id="1317129"/>
    <lineage>
        <taxon>Eukaryota</taxon>
        <taxon>Metazoa</taxon>
        <taxon>Ecdysozoa</taxon>
        <taxon>Nematoda</taxon>
        <taxon>Chromadorea</taxon>
        <taxon>Rhabditida</taxon>
        <taxon>Rhabditina</taxon>
        <taxon>Diplogasteromorpha</taxon>
        <taxon>Diplogasteroidea</taxon>
        <taxon>Neodiplogasteridae</taxon>
        <taxon>Pristionchus</taxon>
    </lineage>
</organism>
<evidence type="ECO:0000313" key="4">
    <source>
        <dbReference type="EMBL" id="GMR35245.1"/>
    </source>
</evidence>
<feature type="non-terminal residue" evidence="4">
    <location>
        <position position="1"/>
    </location>
</feature>
<evidence type="ECO:0000259" key="3">
    <source>
        <dbReference type="SMART" id="SM01088"/>
    </source>
</evidence>
<dbReference type="Proteomes" id="UP001328107">
    <property type="component" value="Unassembled WGS sequence"/>
</dbReference>
<feature type="non-terminal residue" evidence="4">
    <location>
        <position position="131"/>
    </location>
</feature>
<feature type="domain" description="Nematode cuticle collagen N-terminal" evidence="3">
    <location>
        <begin position="18"/>
        <end position="70"/>
    </location>
</feature>
<comment type="caution">
    <text evidence="4">The sequence shown here is derived from an EMBL/GenBank/DDBJ whole genome shotgun (WGS) entry which is preliminary data.</text>
</comment>